<dbReference type="InterPro" id="IPR014748">
    <property type="entry name" value="Enoyl-CoA_hydra_C"/>
</dbReference>
<accession>A0A1I1RR77</accession>
<keyword evidence="3" id="KW-1185">Reference proteome</keyword>
<dbReference type="Gene3D" id="3.90.226.10">
    <property type="entry name" value="2-enoyl-CoA Hydratase, Chain A, domain 1"/>
    <property type="match status" value="1"/>
</dbReference>
<dbReference type="NCBIfam" id="NF005804">
    <property type="entry name" value="PRK07659.1"/>
    <property type="match status" value="1"/>
</dbReference>
<proteinExistence type="inferred from homology"/>
<evidence type="ECO:0000313" key="3">
    <source>
        <dbReference type="Proteomes" id="UP000199474"/>
    </source>
</evidence>
<dbReference type="InterPro" id="IPR001753">
    <property type="entry name" value="Enoyl-CoA_hydra/iso"/>
</dbReference>
<comment type="similarity">
    <text evidence="1">Belongs to the enoyl-CoA hydratase/isomerase family.</text>
</comment>
<dbReference type="CDD" id="cd06558">
    <property type="entry name" value="crotonase-like"/>
    <property type="match status" value="1"/>
</dbReference>
<sequence>MRTVLFESKNNVSYVYLNRPERYNAMDREMLFELNHVLGQVEANDDKVVILSGKGKAFSAGGDVGMMVDLAGEDYYQEVMEQIEEVVLKLYRMPKIVISAVQGSAAGLGLSVALTADYTVADNHAKLGMLFIGIGLAPDGGGHFWLSERVGTHRAKQFIWGMEQVKGKEAEEMGLVDVLTDEGVMEAAVHISEKILASPIVSMLKTKKIYRDQNIDRLKSYLQAERQTQWELLHTKDHREGVRAFQEKRKPAFIGE</sequence>
<organism evidence="2 3">
    <name type="scientific">Lentibacillus persicus</name>
    <dbReference type="NCBI Taxonomy" id="640948"/>
    <lineage>
        <taxon>Bacteria</taxon>
        <taxon>Bacillati</taxon>
        <taxon>Bacillota</taxon>
        <taxon>Bacilli</taxon>
        <taxon>Bacillales</taxon>
        <taxon>Bacillaceae</taxon>
        <taxon>Lentibacillus</taxon>
    </lineage>
</organism>
<reference evidence="3" key="1">
    <citation type="submission" date="2016-10" db="EMBL/GenBank/DDBJ databases">
        <authorList>
            <person name="Varghese N."/>
            <person name="Submissions S."/>
        </authorList>
    </citation>
    <scope>NUCLEOTIDE SEQUENCE [LARGE SCALE GENOMIC DNA]</scope>
    <source>
        <strain evidence="3">DSM 22530</strain>
    </source>
</reference>
<evidence type="ECO:0000256" key="1">
    <source>
        <dbReference type="ARBA" id="ARBA00005254"/>
    </source>
</evidence>
<dbReference type="InterPro" id="IPR029045">
    <property type="entry name" value="ClpP/crotonase-like_dom_sf"/>
</dbReference>
<dbReference type="PANTHER" id="PTHR43459:SF1">
    <property type="entry name" value="EG:BACN32G11.4 PROTEIN"/>
    <property type="match status" value="1"/>
</dbReference>
<dbReference type="STRING" id="640948.SAMN05216238_1017"/>
<dbReference type="EMBL" id="FOMR01000001">
    <property type="protein sequence ID" value="SFD36527.1"/>
    <property type="molecule type" value="Genomic_DNA"/>
</dbReference>
<dbReference type="Pfam" id="PF00378">
    <property type="entry name" value="ECH_1"/>
    <property type="match status" value="1"/>
</dbReference>
<dbReference type="GO" id="GO:0003824">
    <property type="term" value="F:catalytic activity"/>
    <property type="evidence" value="ECO:0007669"/>
    <property type="project" value="UniProtKB-ARBA"/>
</dbReference>
<dbReference type="AlphaFoldDB" id="A0A1I1RR77"/>
<dbReference type="SUPFAM" id="SSF52096">
    <property type="entry name" value="ClpP/crotonase"/>
    <property type="match status" value="1"/>
</dbReference>
<dbReference type="Proteomes" id="UP000199474">
    <property type="component" value="Unassembled WGS sequence"/>
</dbReference>
<evidence type="ECO:0000313" key="2">
    <source>
        <dbReference type="EMBL" id="SFD36527.1"/>
    </source>
</evidence>
<protein>
    <submittedName>
        <fullName evidence="2">Enoyl-CoA hydratase/carnithine racemase</fullName>
    </submittedName>
</protein>
<dbReference type="Gene3D" id="1.10.12.10">
    <property type="entry name" value="Lyase 2-enoyl-coa Hydratase, Chain A, domain 2"/>
    <property type="match status" value="1"/>
</dbReference>
<dbReference type="PANTHER" id="PTHR43459">
    <property type="entry name" value="ENOYL-COA HYDRATASE"/>
    <property type="match status" value="1"/>
</dbReference>
<dbReference type="OrthoDB" id="9775794at2"/>
<gene>
    <name evidence="2" type="ORF">SAMN05216238_1017</name>
</gene>
<name>A0A1I1RR77_9BACI</name>